<evidence type="ECO:0000313" key="2">
    <source>
        <dbReference type="EMBL" id="KAF6165563.1"/>
    </source>
</evidence>
<dbReference type="GO" id="GO:0070042">
    <property type="term" value="F:rRNA (uridine-N3-)-methyltransferase activity"/>
    <property type="evidence" value="ECO:0007669"/>
    <property type="project" value="InterPro"/>
</dbReference>
<reference evidence="2 3" key="1">
    <citation type="journal article" date="2020" name="IScience">
        <title>Genome Sequencing of the Endangered Kingdonia uniflora (Circaeasteraceae, Ranunculales) Reveals Potential Mechanisms of Evolutionary Specialization.</title>
        <authorList>
            <person name="Sun Y."/>
            <person name="Deng T."/>
            <person name="Zhang A."/>
            <person name="Moore M.J."/>
            <person name="Landis J.B."/>
            <person name="Lin N."/>
            <person name="Zhang H."/>
            <person name="Zhang X."/>
            <person name="Huang J."/>
            <person name="Zhang X."/>
            <person name="Sun H."/>
            <person name="Wang H."/>
        </authorList>
    </citation>
    <scope>NUCLEOTIDE SEQUENCE [LARGE SCALE GENOMIC DNA]</scope>
    <source>
        <strain evidence="2">TB1705</strain>
        <tissue evidence="2">Leaf</tissue>
    </source>
</reference>
<proteinExistence type="predicted"/>
<accession>A0A7J7NER3</accession>
<name>A0A7J7NER3_9MAGN</name>
<organism evidence="2 3">
    <name type="scientific">Kingdonia uniflora</name>
    <dbReference type="NCBI Taxonomy" id="39325"/>
    <lineage>
        <taxon>Eukaryota</taxon>
        <taxon>Viridiplantae</taxon>
        <taxon>Streptophyta</taxon>
        <taxon>Embryophyta</taxon>
        <taxon>Tracheophyta</taxon>
        <taxon>Spermatophyta</taxon>
        <taxon>Magnoliopsida</taxon>
        <taxon>Ranunculales</taxon>
        <taxon>Circaeasteraceae</taxon>
        <taxon>Kingdonia</taxon>
    </lineage>
</organism>
<gene>
    <name evidence="2" type="ORF">GIB67_006453</name>
</gene>
<evidence type="ECO:0000259" key="1">
    <source>
        <dbReference type="Pfam" id="PF10354"/>
    </source>
</evidence>
<dbReference type="EMBL" id="JACGCM010000843">
    <property type="protein sequence ID" value="KAF6165563.1"/>
    <property type="molecule type" value="Genomic_DNA"/>
</dbReference>
<dbReference type="InterPro" id="IPR019446">
    <property type="entry name" value="BMT5-like"/>
</dbReference>
<dbReference type="GO" id="GO:0070475">
    <property type="term" value="P:rRNA base methylation"/>
    <property type="evidence" value="ECO:0007669"/>
    <property type="project" value="InterPro"/>
</dbReference>
<protein>
    <recommendedName>
        <fullName evidence="1">25S rRNA (uridine-N(3))-methyltransferase BMT5-like domain-containing protein</fullName>
    </recommendedName>
</protein>
<dbReference type="OrthoDB" id="273345at2759"/>
<dbReference type="PANTHER" id="PTHR11538">
    <property type="entry name" value="PHENYLALANYL-TRNA SYNTHETASE"/>
    <property type="match status" value="1"/>
</dbReference>
<dbReference type="Proteomes" id="UP000541444">
    <property type="component" value="Unassembled WGS sequence"/>
</dbReference>
<dbReference type="AlphaFoldDB" id="A0A7J7NER3"/>
<dbReference type="Pfam" id="PF10354">
    <property type="entry name" value="BMT5-like"/>
    <property type="match status" value="1"/>
</dbReference>
<dbReference type="PANTHER" id="PTHR11538:SF70">
    <property type="entry name" value="25S RRNA (URIDINE-N(3))-METHYLTRANSFERASE BMT5-LIKE DOMAIN-CONTAINING PROTEIN"/>
    <property type="match status" value="1"/>
</dbReference>
<keyword evidence="3" id="KW-1185">Reference proteome</keyword>
<sequence length="133" mass="15558">MAKNCLLNGLTFDRIIYNFPHADFSFKNKTRKVQISRNQKLVRMFLENAKKMVNKDGEIHISYKLCGFFLAWDLETLALNCGLSMIKEVKFRLNDYPGYSTKFGYGGDKNFDCQPSNTYKFRLKKKERKCGTN</sequence>
<evidence type="ECO:0000313" key="3">
    <source>
        <dbReference type="Proteomes" id="UP000541444"/>
    </source>
</evidence>
<comment type="caution">
    <text evidence="2">The sequence shown here is derived from an EMBL/GenBank/DDBJ whole genome shotgun (WGS) entry which is preliminary data.</text>
</comment>
<feature type="domain" description="25S rRNA (uridine-N(3))-methyltransferase BMT5-like" evidence="1">
    <location>
        <begin position="8"/>
        <end position="102"/>
    </location>
</feature>
<dbReference type="GO" id="GO:0005737">
    <property type="term" value="C:cytoplasm"/>
    <property type="evidence" value="ECO:0007669"/>
    <property type="project" value="TreeGrafter"/>
</dbReference>